<dbReference type="SUPFAM" id="SSF47819">
    <property type="entry name" value="HRDC-like"/>
    <property type="match status" value="1"/>
</dbReference>
<dbReference type="SMART" id="SM00487">
    <property type="entry name" value="DEXDc"/>
    <property type="match status" value="1"/>
</dbReference>
<dbReference type="InterPro" id="IPR036388">
    <property type="entry name" value="WH-like_DNA-bd_sf"/>
</dbReference>
<dbReference type="GO" id="GO:0005694">
    <property type="term" value="C:chromosome"/>
    <property type="evidence" value="ECO:0007669"/>
    <property type="project" value="TreeGrafter"/>
</dbReference>
<dbReference type="NCBIfam" id="TIGR00614">
    <property type="entry name" value="recQ_fam"/>
    <property type="match status" value="1"/>
</dbReference>
<dbReference type="InterPro" id="IPR032284">
    <property type="entry name" value="RecQ_Zn-bd"/>
</dbReference>
<evidence type="ECO:0000256" key="9">
    <source>
        <dbReference type="ARBA" id="ARBA00034617"/>
    </source>
</evidence>
<name>A0AA39I7Q4_9BILA</name>
<evidence type="ECO:0000256" key="10">
    <source>
        <dbReference type="ARBA" id="ARBA00049360"/>
    </source>
</evidence>
<keyword evidence="8" id="KW-0413">Isomerase</keyword>
<comment type="catalytic activity">
    <reaction evidence="10 11">
        <text>ATP + H2O = ADP + phosphate + H(+)</text>
        <dbReference type="Rhea" id="RHEA:13065"/>
        <dbReference type="ChEBI" id="CHEBI:15377"/>
        <dbReference type="ChEBI" id="CHEBI:15378"/>
        <dbReference type="ChEBI" id="CHEBI:30616"/>
        <dbReference type="ChEBI" id="CHEBI:43474"/>
        <dbReference type="ChEBI" id="CHEBI:456216"/>
    </reaction>
</comment>
<comment type="cofactor">
    <cofactor evidence="1">
        <name>Zn(2+)</name>
        <dbReference type="ChEBI" id="CHEBI:29105"/>
    </cofactor>
</comment>
<dbReference type="InterPro" id="IPR029491">
    <property type="entry name" value="Helicase_HTH"/>
</dbReference>
<comment type="caution">
    <text evidence="15">The sequence shown here is derived from an EMBL/GenBank/DDBJ whole genome shotgun (WGS) entry which is preliminary data.</text>
</comment>
<dbReference type="CDD" id="cd18794">
    <property type="entry name" value="SF2_C_RecQ"/>
    <property type="match status" value="1"/>
</dbReference>
<comment type="subcellular location">
    <subcellularLocation>
        <location evidence="11">Nucleus</location>
    </subcellularLocation>
</comment>
<evidence type="ECO:0000259" key="13">
    <source>
        <dbReference type="PROSITE" id="PS51192"/>
    </source>
</evidence>
<dbReference type="InterPro" id="IPR036390">
    <property type="entry name" value="WH_DNA-bd_sf"/>
</dbReference>
<dbReference type="GO" id="GO:0009378">
    <property type="term" value="F:four-way junction helicase activity"/>
    <property type="evidence" value="ECO:0007669"/>
    <property type="project" value="TreeGrafter"/>
</dbReference>
<dbReference type="EMBL" id="JAUCMV010000002">
    <property type="protein sequence ID" value="KAK0417987.1"/>
    <property type="molecule type" value="Genomic_DNA"/>
</dbReference>
<dbReference type="CDD" id="cd17920">
    <property type="entry name" value="DEXHc_RecQ"/>
    <property type="match status" value="1"/>
</dbReference>
<evidence type="ECO:0000256" key="7">
    <source>
        <dbReference type="ARBA" id="ARBA00023125"/>
    </source>
</evidence>
<dbReference type="PROSITE" id="PS51194">
    <property type="entry name" value="HELICASE_CTER"/>
    <property type="match status" value="1"/>
</dbReference>
<dbReference type="PANTHER" id="PTHR13710:SF120">
    <property type="entry name" value="BIFUNCTIONAL 3'-5' EXONUCLEASE_ATP-DEPENDENT HELICASE WRN"/>
    <property type="match status" value="1"/>
</dbReference>
<dbReference type="GO" id="GO:0000723">
    <property type="term" value="P:telomere maintenance"/>
    <property type="evidence" value="ECO:0007669"/>
    <property type="project" value="TreeGrafter"/>
</dbReference>
<dbReference type="GO" id="GO:0000724">
    <property type="term" value="P:double-strand break repair via homologous recombination"/>
    <property type="evidence" value="ECO:0007669"/>
    <property type="project" value="TreeGrafter"/>
</dbReference>
<feature type="domain" description="HRDC" evidence="12">
    <location>
        <begin position="656"/>
        <end position="736"/>
    </location>
</feature>
<dbReference type="GO" id="GO:0016787">
    <property type="term" value="F:hydrolase activity"/>
    <property type="evidence" value="ECO:0007669"/>
    <property type="project" value="UniProtKB-KW"/>
</dbReference>
<dbReference type="SMART" id="SM00490">
    <property type="entry name" value="HELICc"/>
    <property type="match status" value="1"/>
</dbReference>
<dbReference type="InterPro" id="IPR044876">
    <property type="entry name" value="HRDC_dom_sf"/>
</dbReference>
<evidence type="ECO:0000256" key="8">
    <source>
        <dbReference type="ARBA" id="ARBA00023235"/>
    </source>
</evidence>
<gene>
    <name evidence="15" type="ORF">QR680_013314</name>
</gene>
<comment type="similarity">
    <text evidence="2 11">Belongs to the helicase family. RecQ subfamily.</text>
</comment>
<accession>A0AA39I7Q4</accession>
<organism evidence="15 16">
    <name type="scientific">Steinernema hermaphroditum</name>
    <dbReference type="NCBI Taxonomy" id="289476"/>
    <lineage>
        <taxon>Eukaryota</taxon>
        <taxon>Metazoa</taxon>
        <taxon>Ecdysozoa</taxon>
        <taxon>Nematoda</taxon>
        <taxon>Chromadorea</taxon>
        <taxon>Rhabditida</taxon>
        <taxon>Tylenchina</taxon>
        <taxon>Panagrolaimomorpha</taxon>
        <taxon>Strongyloidoidea</taxon>
        <taxon>Steinernematidae</taxon>
        <taxon>Steinernema</taxon>
    </lineage>
</organism>
<evidence type="ECO:0000256" key="3">
    <source>
        <dbReference type="ARBA" id="ARBA00022741"/>
    </source>
</evidence>
<dbReference type="SUPFAM" id="SSF46785">
    <property type="entry name" value="Winged helix' DNA-binding domain"/>
    <property type="match status" value="1"/>
</dbReference>
<keyword evidence="5 11" id="KW-0347">Helicase</keyword>
<dbReference type="Gene3D" id="1.10.10.10">
    <property type="entry name" value="Winged helix-like DNA-binding domain superfamily/Winged helix DNA-binding domain"/>
    <property type="match status" value="1"/>
</dbReference>
<dbReference type="GO" id="GO:0005524">
    <property type="term" value="F:ATP binding"/>
    <property type="evidence" value="ECO:0007669"/>
    <property type="project" value="UniProtKB-KW"/>
</dbReference>
<dbReference type="AlphaFoldDB" id="A0AA39I7Q4"/>
<dbReference type="PROSITE" id="PS51192">
    <property type="entry name" value="HELICASE_ATP_BIND_1"/>
    <property type="match status" value="1"/>
</dbReference>
<comment type="catalytic activity">
    <reaction evidence="9 11">
        <text>Couples ATP hydrolysis with the unwinding of duplex DNA by translocating in the 3'-5' direction.</text>
        <dbReference type="EC" id="5.6.2.4"/>
    </reaction>
</comment>
<keyword evidence="3 11" id="KW-0547">Nucleotide-binding</keyword>
<dbReference type="GO" id="GO:0006260">
    <property type="term" value="P:DNA replication"/>
    <property type="evidence" value="ECO:0007669"/>
    <property type="project" value="InterPro"/>
</dbReference>
<dbReference type="InterPro" id="IPR004589">
    <property type="entry name" value="DNA_helicase_ATP-dep_RecQ"/>
</dbReference>
<dbReference type="GO" id="GO:0043138">
    <property type="term" value="F:3'-5' DNA helicase activity"/>
    <property type="evidence" value="ECO:0007669"/>
    <property type="project" value="UniProtKB-EC"/>
</dbReference>
<dbReference type="InterPro" id="IPR001650">
    <property type="entry name" value="Helicase_C-like"/>
</dbReference>
<dbReference type="Pfam" id="PF16124">
    <property type="entry name" value="RecQ_Zn_bind"/>
    <property type="match status" value="1"/>
</dbReference>
<dbReference type="Gene3D" id="3.40.50.300">
    <property type="entry name" value="P-loop containing nucleotide triphosphate hydrolases"/>
    <property type="match status" value="2"/>
</dbReference>
<evidence type="ECO:0000256" key="11">
    <source>
        <dbReference type="RuleBase" id="RU364117"/>
    </source>
</evidence>
<evidence type="ECO:0000256" key="6">
    <source>
        <dbReference type="ARBA" id="ARBA00022840"/>
    </source>
</evidence>
<dbReference type="PANTHER" id="PTHR13710">
    <property type="entry name" value="DNA HELICASE RECQ FAMILY MEMBER"/>
    <property type="match status" value="1"/>
</dbReference>
<dbReference type="Pfam" id="PF00271">
    <property type="entry name" value="Helicase_C"/>
    <property type="match status" value="1"/>
</dbReference>
<evidence type="ECO:0000313" key="15">
    <source>
        <dbReference type="EMBL" id="KAK0417987.1"/>
    </source>
</evidence>
<evidence type="ECO:0000256" key="1">
    <source>
        <dbReference type="ARBA" id="ARBA00001947"/>
    </source>
</evidence>
<protein>
    <recommendedName>
        <fullName evidence="11">ATP-dependent DNA helicase</fullName>
        <ecNumber evidence="11">5.6.2.4</ecNumber>
    </recommendedName>
</protein>
<keyword evidence="16" id="KW-1185">Reference proteome</keyword>
<keyword evidence="11" id="KW-0539">Nucleus</keyword>
<dbReference type="InterPro" id="IPR018982">
    <property type="entry name" value="RQC_domain"/>
</dbReference>
<dbReference type="FunFam" id="3.40.50.300:FF:001389">
    <property type="entry name" value="ATP-dependent DNA helicase RecQ"/>
    <property type="match status" value="1"/>
</dbReference>
<evidence type="ECO:0000259" key="12">
    <source>
        <dbReference type="PROSITE" id="PS50967"/>
    </source>
</evidence>
<dbReference type="Proteomes" id="UP001175271">
    <property type="component" value="Unassembled WGS sequence"/>
</dbReference>
<dbReference type="GO" id="GO:0005654">
    <property type="term" value="C:nucleoplasm"/>
    <property type="evidence" value="ECO:0007669"/>
    <property type="project" value="TreeGrafter"/>
</dbReference>
<keyword evidence="6 11" id="KW-0067">ATP-binding</keyword>
<dbReference type="PROSITE" id="PS50967">
    <property type="entry name" value="HRDC"/>
    <property type="match status" value="1"/>
</dbReference>
<evidence type="ECO:0000259" key="14">
    <source>
        <dbReference type="PROSITE" id="PS51194"/>
    </source>
</evidence>
<dbReference type="InterPro" id="IPR014001">
    <property type="entry name" value="Helicase_ATP-bd"/>
</dbReference>
<keyword evidence="4 11" id="KW-0378">Hydrolase</keyword>
<feature type="domain" description="Helicase ATP-binding" evidence="13">
    <location>
        <begin position="83"/>
        <end position="249"/>
    </location>
</feature>
<evidence type="ECO:0000256" key="4">
    <source>
        <dbReference type="ARBA" id="ARBA00022801"/>
    </source>
</evidence>
<dbReference type="GO" id="GO:0003677">
    <property type="term" value="F:DNA binding"/>
    <property type="evidence" value="ECO:0007669"/>
    <property type="project" value="UniProtKB-KW"/>
</dbReference>
<proteinExistence type="inferred from homology"/>
<dbReference type="InterPro" id="IPR002121">
    <property type="entry name" value="HRDC_dom"/>
</dbReference>
<dbReference type="EC" id="5.6.2.4" evidence="11"/>
<feature type="domain" description="Helicase C-terminal" evidence="14">
    <location>
        <begin position="273"/>
        <end position="425"/>
    </location>
</feature>
<evidence type="ECO:0000313" key="16">
    <source>
        <dbReference type="Proteomes" id="UP001175271"/>
    </source>
</evidence>
<evidence type="ECO:0000256" key="2">
    <source>
        <dbReference type="ARBA" id="ARBA00005446"/>
    </source>
</evidence>
<dbReference type="Pfam" id="PF00570">
    <property type="entry name" value="HRDC"/>
    <property type="match status" value="1"/>
</dbReference>
<dbReference type="InterPro" id="IPR027417">
    <property type="entry name" value="P-loop_NTPase"/>
</dbReference>
<reference evidence="15" key="1">
    <citation type="submission" date="2023-06" db="EMBL/GenBank/DDBJ databases">
        <title>Genomic analysis of the entomopathogenic nematode Steinernema hermaphroditum.</title>
        <authorList>
            <person name="Schwarz E.M."/>
            <person name="Heppert J.K."/>
            <person name="Baniya A."/>
            <person name="Schwartz H.T."/>
            <person name="Tan C.-H."/>
            <person name="Antoshechkin I."/>
            <person name="Sternberg P.W."/>
            <person name="Goodrich-Blair H."/>
            <person name="Dillman A.R."/>
        </authorList>
    </citation>
    <scope>NUCLEOTIDE SEQUENCE</scope>
    <source>
        <strain evidence="15">PS9179</strain>
        <tissue evidence="15">Whole animal</tissue>
    </source>
</reference>
<dbReference type="SUPFAM" id="SSF52540">
    <property type="entry name" value="P-loop containing nucleoside triphosphate hydrolases"/>
    <property type="match status" value="1"/>
</dbReference>
<dbReference type="Pfam" id="PF09382">
    <property type="entry name" value="RQC"/>
    <property type="match status" value="1"/>
</dbReference>
<dbReference type="Pfam" id="PF00270">
    <property type="entry name" value="DEAD"/>
    <property type="match status" value="1"/>
</dbReference>
<dbReference type="GO" id="GO:0005737">
    <property type="term" value="C:cytoplasm"/>
    <property type="evidence" value="ECO:0007669"/>
    <property type="project" value="TreeGrafter"/>
</dbReference>
<keyword evidence="7" id="KW-0238">DNA-binding</keyword>
<evidence type="ECO:0000256" key="5">
    <source>
        <dbReference type="ARBA" id="ARBA00022806"/>
    </source>
</evidence>
<sequence>MASDQAYDSFDDDDMALFGPAQPVGIQNLVPNESEDDFFNDSAPMNHTRDGDSAVKIPSPEALAILKKYYGYDSFRPTQWEIISQALEGRDLIVVMSTGYGKSVCYQIPPLIRNSLSIVISPLISLMEDQVANLQASGIAADYISTDRANQNEIFEKVKKGDLRLLYLTPEMATVASGFLNRLHSYVKFFAIDEAHCISQWGHEFRSAYRCLHILRERHPSVPIMALTATATKQVRDDIATNLKLNNAKIVCGNFDRENLYLEVRELTSIPHDMHPLLCEHDERHGRNFGGPAIVYCPTRARVEEINEYFHNIGVKSAMYHAGMSSKKRSEAHKLFSTDQLSVIVATVAFGMGIDKKDVRTVIHYGSPRNVESYYQEIGRAGRDGFPGKCIVFSNSRELGMQRRLIVANSACLPDKYVKHLESMHQYMETVLITSGCRRRLILNHFEGTGTSNGHPAFDCCDNCTIALKSMEQGIVARSAKVNFAAEATLLFTAVQDAFKGRAGFGRSIDLLRGTGKIPPYLSSHKVKSAGKNRTEAWWKALAQLLRSNGYFSSEKVSDNSFAQVVRLTKKAETWLESFTNVLELEPTPVLLAQMDWQNRPSSSSSRTAGVKRPTTVTAVASTLISDIKRLGSTRKEHYKECKHYPQFNINQAEDSNILSILRRALESMRNDISTELSVPCNSVLSNSAIQQLTAIRPTSNDSLKKVGDLPETRRERYGDRIIAVCRDFCNRHNIRADVFIANSLPSELNALVEKLTPVVVEAYKVHVLSVASLKGTADSRKLSEGTVCNYLVKAIVVGLPVHLEVLKINPKLIAQTLNIARQMDSDVTKLKPLFEKFPTGTIEYNQLKLILALLEYEYGVEEETSQSVVQVQCADVPPAKRSRPSVLC</sequence>
<dbReference type="InterPro" id="IPR011545">
    <property type="entry name" value="DEAD/DEAH_box_helicase_dom"/>
</dbReference>
<dbReference type="Gene3D" id="1.10.150.80">
    <property type="entry name" value="HRDC domain"/>
    <property type="match status" value="1"/>
</dbReference>
<dbReference type="Pfam" id="PF14493">
    <property type="entry name" value="HTH_40"/>
    <property type="match status" value="1"/>
</dbReference>
<dbReference type="InterPro" id="IPR010997">
    <property type="entry name" value="HRDC-like_sf"/>
</dbReference>